<proteinExistence type="predicted"/>
<organism evidence="1 2">
    <name type="scientific">Melastoma candidum</name>
    <dbReference type="NCBI Taxonomy" id="119954"/>
    <lineage>
        <taxon>Eukaryota</taxon>
        <taxon>Viridiplantae</taxon>
        <taxon>Streptophyta</taxon>
        <taxon>Embryophyta</taxon>
        <taxon>Tracheophyta</taxon>
        <taxon>Spermatophyta</taxon>
        <taxon>Magnoliopsida</taxon>
        <taxon>eudicotyledons</taxon>
        <taxon>Gunneridae</taxon>
        <taxon>Pentapetalae</taxon>
        <taxon>rosids</taxon>
        <taxon>malvids</taxon>
        <taxon>Myrtales</taxon>
        <taxon>Melastomataceae</taxon>
        <taxon>Melastomatoideae</taxon>
        <taxon>Melastomateae</taxon>
        <taxon>Melastoma</taxon>
    </lineage>
</organism>
<evidence type="ECO:0000313" key="1">
    <source>
        <dbReference type="EMBL" id="KAI4365768.1"/>
    </source>
</evidence>
<dbReference type="EMBL" id="CM042885">
    <property type="protein sequence ID" value="KAI4365768.1"/>
    <property type="molecule type" value="Genomic_DNA"/>
</dbReference>
<comment type="caution">
    <text evidence="1">The sequence shown here is derived from an EMBL/GenBank/DDBJ whole genome shotgun (WGS) entry which is preliminary data.</text>
</comment>
<sequence>MPVSEPSTESVKEISLKAGERDSSVHGAMLTQQFFNVPYWCEESNCSRKFKGEDRNSRRLMIDFSNSGFISLAPLMKKVELIKTKH</sequence>
<gene>
    <name evidence="1" type="ORF">MLD38_021726</name>
</gene>
<reference evidence="2" key="1">
    <citation type="journal article" date="2023" name="Front. Plant Sci.">
        <title>Chromosomal-level genome assembly of Melastoma candidum provides insights into trichome evolution.</title>
        <authorList>
            <person name="Zhong Y."/>
            <person name="Wu W."/>
            <person name="Sun C."/>
            <person name="Zou P."/>
            <person name="Liu Y."/>
            <person name="Dai S."/>
            <person name="Zhou R."/>
        </authorList>
    </citation>
    <scope>NUCLEOTIDE SEQUENCE [LARGE SCALE GENOMIC DNA]</scope>
</reference>
<name>A0ACB9QQ35_9MYRT</name>
<accession>A0ACB9QQ35</accession>
<evidence type="ECO:0000313" key="2">
    <source>
        <dbReference type="Proteomes" id="UP001057402"/>
    </source>
</evidence>
<protein>
    <submittedName>
        <fullName evidence="1">Uncharacterized protein</fullName>
    </submittedName>
</protein>
<keyword evidence="2" id="KW-1185">Reference proteome</keyword>
<dbReference type="Proteomes" id="UP001057402">
    <property type="component" value="Chromosome 6"/>
</dbReference>